<proteinExistence type="predicted"/>
<comment type="caution">
    <text evidence="2">The sequence shown here is derived from an EMBL/GenBank/DDBJ whole genome shotgun (WGS) entry which is preliminary data.</text>
</comment>
<evidence type="ECO:0000259" key="1">
    <source>
        <dbReference type="Pfam" id="PF05699"/>
    </source>
</evidence>
<name>A0A8T3CB81_DENNO</name>
<evidence type="ECO:0000313" key="3">
    <source>
        <dbReference type="Proteomes" id="UP000829196"/>
    </source>
</evidence>
<dbReference type="AlphaFoldDB" id="A0A8T3CB81"/>
<dbReference type="OrthoDB" id="782904at2759"/>
<gene>
    <name evidence="2" type="ORF">KFK09_001768</name>
</gene>
<feature type="domain" description="HAT C-terminal dimerisation" evidence="1">
    <location>
        <begin position="178"/>
        <end position="242"/>
    </location>
</feature>
<dbReference type="InterPro" id="IPR008906">
    <property type="entry name" value="HATC_C_dom"/>
</dbReference>
<dbReference type="PANTHER" id="PTHR32166">
    <property type="entry name" value="OSJNBA0013A04.12 PROTEIN"/>
    <property type="match status" value="1"/>
</dbReference>
<dbReference type="SUPFAM" id="SSF53098">
    <property type="entry name" value="Ribonuclease H-like"/>
    <property type="match status" value="1"/>
</dbReference>
<dbReference type="Proteomes" id="UP000829196">
    <property type="component" value="Unassembled WGS sequence"/>
</dbReference>
<dbReference type="GO" id="GO:0046983">
    <property type="term" value="F:protein dimerization activity"/>
    <property type="evidence" value="ECO:0007669"/>
    <property type="project" value="InterPro"/>
</dbReference>
<protein>
    <recommendedName>
        <fullName evidence="1">HAT C-terminal dimerisation domain-containing protein</fullName>
    </recommendedName>
</protein>
<organism evidence="2 3">
    <name type="scientific">Dendrobium nobile</name>
    <name type="common">Orchid</name>
    <dbReference type="NCBI Taxonomy" id="94219"/>
    <lineage>
        <taxon>Eukaryota</taxon>
        <taxon>Viridiplantae</taxon>
        <taxon>Streptophyta</taxon>
        <taxon>Embryophyta</taxon>
        <taxon>Tracheophyta</taxon>
        <taxon>Spermatophyta</taxon>
        <taxon>Magnoliopsida</taxon>
        <taxon>Liliopsida</taxon>
        <taxon>Asparagales</taxon>
        <taxon>Orchidaceae</taxon>
        <taxon>Epidendroideae</taxon>
        <taxon>Malaxideae</taxon>
        <taxon>Dendrobiinae</taxon>
        <taxon>Dendrobium</taxon>
    </lineage>
</organism>
<accession>A0A8T3CB81</accession>
<evidence type="ECO:0000313" key="2">
    <source>
        <dbReference type="EMBL" id="KAI0529221.1"/>
    </source>
</evidence>
<sequence>MRKFSKKEIIRPATTRFATSYLTLQSLMEVRQPLEAMFTSIEWLNSAWGKKMQVLRLVDAEKKPAMSFIYNPMDEAKELIAHNLGGEEASYREIWDIIDARWEVQLHRHLHAAAYYLNPQFQYSEKKSSNPEVKFGLYYCMERLIPEQADRELADLQLVLFRNKEGFFGLNAVKATISKRSPVEWWIQFGDSTPELQSFAVRVLGLTCSSSGCERNWSTYSQVQTKRRNRLSTLRMNSLVYVMHNKRLKDTRLRNKGLKDDEDPLVCDDVSSDNEWFIDDETDLPLSDLQLEDLNVDVLRGEADQMGTSSSTTPHTSTSFAAQQSSKGWRKVSHIKYDYDMTFIETIGEEYSLEDPFNDGI</sequence>
<dbReference type="EMBL" id="JAGYWB010000002">
    <property type="protein sequence ID" value="KAI0529221.1"/>
    <property type="molecule type" value="Genomic_DNA"/>
</dbReference>
<dbReference type="Pfam" id="PF05699">
    <property type="entry name" value="Dimer_Tnp_hAT"/>
    <property type="match status" value="1"/>
</dbReference>
<dbReference type="InterPro" id="IPR012337">
    <property type="entry name" value="RNaseH-like_sf"/>
</dbReference>
<dbReference type="PANTHER" id="PTHR32166:SF74">
    <property type="entry name" value="OS05G0256350 PROTEIN"/>
    <property type="match status" value="1"/>
</dbReference>
<keyword evidence="3" id="KW-1185">Reference proteome</keyword>
<reference evidence="2" key="1">
    <citation type="journal article" date="2022" name="Front. Genet.">
        <title>Chromosome-Scale Assembly of the Dendrobium nobile Genome Provides Insights Into the Molecular Mechanism of the Biosynthesis of the Medicinal Active Ingredient of Dendrobium.</title>
        <authorList>
            <person name="Xu Q."/>
            <person name="Niu S.-C."/>
            <person name="Li K.-L."/>
            <person name="Zheng P.-J."/>
            <person name="Zhang X.-J."/>
            <person name="Jia Y."/>
            <person name="Liu Y."/>
            <person name="Niu Y.-X."/>
            <person name="Yu L.-H."/>
            <person name="Chen D.-F."/>
            <person name="Zhang G.-Q."/>
        </authorList>
    </citation>
    <scope>NUCLEOTIDE SEQUENCE</scope>
    <source>
        <tissue evidence="2">Leaf</tissue>
    </source>
</reference>